<dbReference type="PANTHER" id="PTHR30333:SF1">
    <property type="entry name" value="CYTOCHROME C-TYPE PROTEIN NAPC"/>
    <property type="match status" value="1"/>
</dbReference>
<evidence type="ECO:0000256" key="7">
    <source>
        <dbReference type="ARBA" id="ARBA00022723"/>
    </source>
</evidence>
<dbReference type="InterPro" id="IPR019020">
    <property type="entry name" value="Cyt-c552/DMSO_Rdtase_haem-bd"/>
</dbReference>
<gene>
    <name evidence="15" type="ORF">MNBD_GAMMA26-914</name>
</gene>
<dbReference type="InterPro" id="IPR051174">
    <property type="entry name" value="Cytochrome_c-type_ET"/>
</dbReference>
<keyword evidence="8" id="KW-0249">Electron transport</keyword>
<dbReference type="InterPro" id="IPR036280">
    <property type="entry name" value="Multihaem_cyt_sf"/>
</dbReference>
<dbReference type="GO" id="GO:0046872">
    <property type="term" value="F:metal ion binding"/>
    <property type="evidence" value="ECO:0007669"/>
    <property type="project" value="UniProtKB-KW"/>
</dbReference>
<reference evidence="15" key="1">
    <citation type="submission" date="2018-06" db="EMBL/GenBank/DDBJ databases">
        <authorList>
            <person name="Zhirakovskaya E."/>
        </authorList>
    </citation>
    <scope>NUCLEOTIDE SEQUENCE</scope>
</reference>
<dbReference type="Gene3D" id="2.60.40.1190">
    <property type="match status" value="2"/>
</dbReference>
<keyword evidence="12" id="KW-0175">Coiled coil</keyword>
<feature type="coiled-coil region" evidence="12">
    <location>
        <begin position="216"/>
        <end position="250"/>
    </location>
</feature>
<keyword evidence="9 13" id="KW-1133">Transmembrane helix</keyword>
<comment type="subcellular location">
    <subcellularLocation>
        <location evidence="1">Cell membrane</location>
    </subcellularLocation>
</comment>
<evidence type="ECO:0000256" key="12">
    <source>
        <dbReference type="SAM" id="Coils"/>
    </source>
</evidence>
<dbReference type="GO" id="GO:0009061">
    <property type="term" value="P:anaerobic respiration"/>
    <property type="evidence" value="ECO:0007669"/>
    <property type="project" value="TreeGrafter"/>
</dbReference>
<dbReference type="InterPro" id="IPR005126">
    <property type="entry name" value="NapC/NirT_cyt_c_N"/>
</dbReference>
<keyword evidence="6 13" id="KW-0812">Transmembrane</keyword>
<name>A0A3B1B726_9ZZZZ</name>
<evidence type="ECO:0000259" key="14">
    <source>
        <dbReference type="SMART" id="SM00887"/>
    </source>
</evidence>
<feature type="domain" description="Cytochrome c-552/DMSO reductase-like haem-binding" evidence="14">
    <location>
        <begin position="617"/>
        <end position="902"/>
    </location>
</feature>
<evidence type="ECO:0000256" key="6">
    <source>
        <dbReference type="ARBA" id="ARBA00022692"/>
    </source>
</evidence>
<dbReference type="FunFam" id="1.10.3820.10:FF:000001">
    <property type="entry name" value="Cytochrome c-type protein"/>
    <property type="match status" value="1"/>
</dbReference>
<evidence type="ECO:0000256" key="13">
    <source>
        <dbReference type="SAM" id="Phobius"/>
    </source>
</evidence>
<dbReference type="GO" id="GO:0020037">
    <property type="term" value="F:heme binding"/>
    <property type="evidence" value="ECO:0007669"/>
    <property type="project" value="InterPro"/>
</dbReference>
<feature type="transmembrane region" description="Helical" evidence="13">
    <location>
        <begin position="15"/>
        <end position="38"/>
    </location>
</feature>
<dbReference type="AlphaFoldDB" id="A0A3B1B726"/>
<dbReference type="SUPFAM" id="SSF48695">
    <property type="entry name" value="Multiheme cytochromes"/>
    <property type="match status" value="1"/>
</dbReference>
<evidence type="ECO:0000256" key="4">
    <source>
        <dbReference type="ARBA" id="ARBA00022475"/>
    </source>
</evidence>
<dbReference type="Pfam" id="PF09459">
    <property type="entry name" value="EB_dh"/>
    <property type="match status" value="3"/>
</dbReference>
<keyword evidence="7" id="KW-0479">Metal-binding</keyword>
<dbReference type="Gene3D" id="1.10.3820.10">
    <property type="entry name" value="Di-heme elbow motif domain"/>
    <property type="match status" value="1"/>
</dbReference>
<comment type="similarity">
    <text evidence="2">Belongs to the NapC/NirT/NrfH family.</text>
</comment>
<keyword evidence="10" id="KW-0408">Iron</keyword>
<dbReference type="Pfam" id="PF03264">
    <property type="entry name" value="Cytochrom_NNT"/>
    <property type="match status" value="1"/>
</dbReference>
<evidence type="ECO:0000256" key="2">
    <source>
        <dbReference type="ARBA" id="ARBA00007395"/>
    </source>
</evidence>
<dbReference type="InterPro" id="IPR038266">
    <property type="entry name" value="NapC/NirT_cytc_sf"/>
</dbReference>
<evidence type="ECO:0000313" key="15">
    <source>
        <dbReference type="EMBL" id="VAX06090.1"/>
    </source>
</evidence>
<sequence length="921" mass="100494">MVQPFKKPNFFSRRIAFGATVGSAVVFFLVGVFFWAGFNTAMEATNTTPFCISCHEMETTVYQEYVPTIHYSNRTGVRAGCPDCHVPRPWIAKMIRKVQASGEVYHKILGTVDTPEKFEGKRLLLAKRVWKSMKETDSRECRNCHNFESMNPEFQSPRARKQHLNAFETGQTCIDCHKGIAHNDVRKLLTDEELEALEAPDPEMIREVPQMFLDGLAAVEKIEAEEKAEKQAAKDKARAAKKAAKEAEKVRIEEAVAAALAAYKAQAAGGAVATTAAASDVGVAGPDWDDVPAREISIFYPGQTSMEWTLSGKDHGGARAFIKGGDRCFDCHDNEIMDMGPRIVGGEHEKAQEPTVIPGKRGAFPVQVQAAHDGENLYLRFQWEASEHTPAPFVDGGKMDPENPVKFAVMLATDDVEYAAQAGCWGTCHHDMNGMPHLPEGQKVTKYLAESRTGIEIKGKRGKKRGGWDKRKPDADIQAELGAGHFIDILRVNSGTGQTEDGYILADRVMEGGQGLSASATLDGDTWTVVMQRKLASDKPGDLSLALDKVYNLGFAVHDDYTDGRYHHVSVGYKLGFDNAETEVNAVKRDVKAAPAAAAPAAAASQASGGGAEVAANVDWSKASDREISIFYPGQTSMEWTLSGKDHGGARAFIKGGDRCFDCHDNEIMDMGPRIVGGEHEKAQEPTVIPGKRGSFPVQVQSTHDKENLYLRFQWEASEHTPAPFVDGGKMDADNPVKLSVMLATDDVEYAAQSGCWGTCHHDMNGMPHLPEGQKVTKYIAESRTGIEVKGKRGKKRGGWDKRKPDADIQDGLAAGHFIDILRVKSSTGETEDGHILADRVMEGGQGLAASAALDGDTWTVVMQRKLTSDKLGDLSLALDKVYNLGFAIHDDHTNGRYHHVSVGYKLGFDNAETEVNATAQ</sequence>
<dbReference type="GO" id="GO:0009055">
    <property type="term" value="F:electron transfer activity"/>
    <property type="evidence" value="ECO:0007669"/>
    <property type="project" value="TreeGrafter"/>
</dbReference>
<keyword evidence="5" id="KW-0349">Heme</keyword>
<evidence type="ECO:0000256" key="11">
    <source>
        <dbReference type="ARBA" id="ARBA00023136"/>
    </source>
</evidence>
<evidence type="ECO:0000256" key="1">
    <source>
        <dbReference type="ARBA" id="ARBA00004236"/>
    </source>
</evidence>
<protein>
    <submittedName>
        <fullName evidence="15">Cytochrome c-type protein NapC</fullName>
    </submittedName>
</protein>
<feature type="domain" description="Cytochrome c-552/DMSO reductase-like haem-binding" evidence="14">
    <location>
        <begin position="285"/>
        <end position="570"/>
    </location>
</feature>
<evidence type="ECO:0000256" key="10">
    <source>
        <dbReference type="ARBA" id="ARBA00023004"/>
    </source>
</evidence>
<accession>A0A3B1B726</accession>
<evidence type="ECO:0000256" key="8">
    <source>
        <dbReference type="ARBA" id="ARBA00022982"/>
    </source>
</evidence>
<keyword evidence="4" id="KW-1003">Cell membrane</keyword>
<proteinExistence type="inferred from homology"/>
<dbReference type="GO" id="GO:0005886">
    <property type="term" value="C:plasma membrane"/>
    <property type="evidence" value="ECO:0007669"/>
    <property type="project" value="UniProtKB-SubCell"/>
</dbReference>
<dbReference type="SMART" id="SM00887">
    <property type="entry name" value="EB_dh"/>
    <property type="match status" value="2"/>
</dbReference>
<keyword evidence="3" id="KW-0813">Transport</keyword>
<organism evidence="15">
    <name type="scientific">hydrothermal vent metagenome</name>
    <dbReference type="NCBI Taxonomy" id="652676"/>
    <lineage>
        <taxon>unclassified sequences</taxon>
        <taxon>metagenomes</taxon>
        <taxon>ecological metagenomes</taxon>
    </lineage>
</organism>
<keyword evidence="11 13" id="KW-0472">Membrane</keyword>
<dbReference type="PANTHER" id="PTHR30333">
    <property type="entry name" value="CYTOCHROME C-TYPE PROTEIN"/>
    <property type="match status" value="1"/>
</dbReference>
<dbReference type="EMBL" id="UOFX01000011">
    <property type="protein sequence ID" value="VAX06090.1"/>
    <property type="molecule type" value="Genomic_DNA"/>
</dbReference>
<evidence type="ECO:0000256" key="5">
    <source>
        <dbReference type="ARBA" id="ARBA00022617"/>
    </source>
</evidence>
<evidence type="ECO:0000256" key="3">
    <source>
        <dbReference type="ARBA" id="ARBA00022448"/>
    </source>
</evidence>
<evidence type="ECO:0000256" key="9">
    <source>
        <dbReference type="ARBA" id="ARBA00022989"/>
    </source>
</evidence>